<reference evidence="2" key="1">
    <citation type="submission" date="2022-10" db="EMBL/GenBank/DDBJ databases">
        <title>The complete genomes of actinobacterial strains from the NBC collection.</title>
        <authorList>
            <person name="Joergensen T.S."/>
            <person name="Alvarez Arevalo M."/>
            <person name="Sterndorff E.B."/>
            <person name="Faurdal D."/>
            <person name="Vuksanovic O."/>
            <person name="Mourched A.-S."/>
            <person name="Charusanti P."/>
            <person name="Shaw S."/>
            <person name="Blin K."/>
            <person name="Weber T."/>
        </authorList>
    </citation>
    <scope>NUCLEOTIDE SEQUENCE</scope>
    <source>
        <strain evidence="2">NBC_01401</strain>
        <plasmid evidence="2">unnamed1</plasmid>
    </source>
</reference>
<feature type="transmembrane region" description="Helical" evidence="1">
    <location>
        <begin position="20"/>
        <end position="39"/>
    </location>
</feature>
<keyword evidence="1" id="KW-0472">Membrane</keyword>
<keyword evidence="1" id="KW-1133">Transmembrane helix</keyword>
<keyword evidence="1" id="KW-0812">Transmembrane</keyword>
<proteinExistence type="predicted"/>
<name>A0AAU3H5A6_9ACTN</name>
<evidence type="ECO:0000256" key="1">
    <source>
        <dbReference type="SAM" id="Phobius"/>
    </source>
</evidence>
<sequence>MTSPTTPSPVSASHAHTWALWLLVMVLFSLVVALVVILLKLQSGAGPADAALAGGTAFGATMGICLGAVAAIRELRRPR</sequence>
<organism evidence="2">
    <name type="scientific">Streptomyces sp. NBC_01401</name>
    <dbReference type="NCBI Taxonomy" id="2903854"/>
    <lineage>
        <taxon>Bacteria</taxon>
        <taxon>Bacillati</taxon>
        <taxon>Actinomycetota</taxon>
        <taxon>Actinomycetes</taxon>
        <taxon>Kitasatosporales</taxon>
        <taxon>Streptomycetaceae</taxon>
        <taxon>Streptomyces</taxon>
    </lineage>
</organism>
<evidence type="ECO:0000313" key="2">
    <source>
        <dbReference type="EMBL" id="WTZ00472.1"/>
    </source>
</evidence>
<gene>
    <name evidence="2" type="ORF">OG626_36595</name>
</gene>
<geneLocation type="plasmid" evidence="2">
    <name>unnamed1</name>
</geneLocation>
<keyword evidence="2" id="KW-0614">Plasmid</keyword>
<protein>
    <submittedName>
        <fullName evidence="2">Uncharacterized protein</fullName>
    </submittedName>
</protein>
<dbReference type="AlphaFoldDB" id="A0AAU3H5A6"/>
<feature type="transmembrane region" description="Helical" evidence="1">
    <location>
        <begin position="51"/>
        <end position="72"/>
    </location>
</feature>
<accession>A0AAU3H5A6</accession>
<dbReference type="EMBL" id="CP109536">
    <property type="protein sequence ID" value="WTZ00472.1"/>
    <property type="molecule type" value="Genomic_DNA"/>
</dbReference>